<dbReference type="RefSeq" id="WP_013161308.1">
    <property type="nucleotide sequence ID" value="NZ_CP010341.1"/>
</dbReference>
<reference evidence="2" key="1">
    <citation type="submission" date="2014-08" db="EMBL/GenBank/DDBJ databases">
        <authorList>
            <person name="Falentin Helene"/>
        </authorList>
    </citation>
    <scope>NUCLEOTIDE SEQUENCE</scope>
</reference>
<dbReference type="PATRIC" id="fig|66712.6.peg.1387"/>
<dbReference type="AlphaFoldDB" id="A0A068VRH7"/>
<gene>
    <name evidence="2" type="ORF">PFCIRM138_01225</name>
</gene>
<protein>
    <submittedName>
        <fullName evidence="2">Uncharacterized protein</fullName>
    </submittedName>
</protein>
<dbReference type="EMBL" id="LM676436">
    <property type="protein sequence ID" value="CEP27366.1"/>
    <property type="molecule type" value="Genomic_DNA"/>
</dbReference>
<feature type="transmembrane region" description="Helical" evidence="1">
    <location>
        <begin position="6"/>
        <end position="30"/>
    </location>
</feature>
<evidence type="ECO:0000256" key="1">
    <source>
        <dbReference type="SAM" id="Phobius"/>
    </source>
</evidence>
<name>A0A068VRH7_PROFF</name>
<dbReference type="GeneID" id="61221925"/>
<keyword evidence="1" id="KW-0472">Membrane</keyword>
<keyword evidence="1" id="KW-1133">Transmembrane helix</keyword>
<accession>A0A068VRH7</accession>
<evidence type="ECO:0000313" key="2">
    <source>
        <dbReference type="EMBL" id="CEP27366.1"/>
    </source>
</evidence>
<keyword evidence="1" id="KW-0812">Transmembrane</keyword>
<sequence>MIVFILAMLAVLALAVGVVAMVMMGMQGYFRDRHPRLARRLGTLARHLNGEAEIPQALRDLIPRR</sequence>
<organism evidence="2">
    <name type="scientific">Propionibacterium freudenreichii subsp. freudenreichii</name>
    <dbReference type="NCBI Taxonomy" id="66712"/>
    <lineage>
        <taxon>Bacteria</taxon>
        <taxon>Bacillati</taxon>
        <taxon>Actinomycetota</taxon>
        <taxon>Actinomycetes</taxon>
        <taxon>Propionibacteriales</taxon>
        <taxon>Propionibacteriaceae</taxon>
        <taxon>Propionibacterium</taxon>
    </lineage>
</organism>
<proteinExistence type="predicted"/>
<dbReference type="KEGG" id="pfre:RM25_1362"/>